<dbReference type="GO" id="GO:0004222">
    <property type="term" value="F:metalloendopeptidase activity"/>
    <property type="evidence" value="ECO:0007669"/>
    <property type="project" value="InterPro"/>
</dbReference>
<dbReference type="GO" id="GO:0016020">
    <property type="term" value="C:membrane"/>
    <property type="evidence" value="ECO:0007669"/>
    <property type="project" value="UniProtKB-SubCell"/>
</dbReference>
<keyword evidence="7 11" id="KW-0862">Zinc</keyword>
<comment type="caution">
    <text evidence="14">The sequence shown here is derived from an EMBL/GenBank/DDBJ whole genome shotgun (WGS) entry which is preliminary data.</text>
</comment>
<comment type="cofactor">
    <cofactor evidence="1 11">
        <name>Zn(2+)</name>
        <dbReference type="ChEBI" id="CHEBI:29105"/>
    </cofactor>
</comment>
<evidence type="ECO:0000256" key="9">
    <source>
        <dbReference type="ARBA" id="ARBA00023049"/>
    </source>
</evidence>
<evidence type="ECO:0000256" key="7">
    <source>
        <dbReference type="ARBA" id="ARBA00022833"/>
    </source>
</evidence>
<evidence type="ECO:0000256" key="2">
    <source>
        <dbReference type="ARBA" id="ARBA00004141"/>
    </source>
</evidence>
<feature type="transmembrane region" description="Helical" evidence="11">
    <location>
        <begin position="128"/>
        <end position="147"/>
    </location>
</feature>
<dbReference type="CDD" id="cd06163">
    <property type="entry name" value="S2P-M50_PDZ_RseP-like"/>
    <property type="match status" value="1"/>
</dbReference>
<evidence type="ECO:0000256" key="6">
    <source>
        <dbReference type="ARBA" id="ARBA00022801"/>
    </source>
</evidence>
<comment type="subcellular location">
    <subcellularLocation>
        <location evidence="2">Membrane</location>
        <topology evidence="2">Multi-pass membrane protein</topology>
    </subcellularLocation>
</comment>
<keyword evidence="10 11" id="KW-0472">Membrane</keyword>
<keyword evidence="6 11" id="KW-0378">Hydrolase</keyword>
<keyword evidence="9 11" id="KW-0482">Metalloprotease</keyword>
<keyword evidence="4 14" id="KW-0645">Protease</keyword>
<dbReference type="InterPro" id="IPR041489">
    <property type="entry name" value="PDZ_6"/>
</dbReference>
<dbReference type="Gene3D" id="2.30.42.10">
    <property type="match status" value="1"/>
</dbReference>
<evidence type="ECO:0000313" key="15">
    <source>
        <dbReference type="Proteomes" id="UP000241048"/>
    </source>
</evidence>
<dbReference type="EC" id="3.4.24.-" evidence="11"/>
<organism evidence="14 15">
    <name type="scientific">Clostridium fessum</name>
    <dbReference type="NCBI Taxonomy" id="2126740"/>
    <lineage>
        <taxon>Bacteria</taxon>
        <taxon>Bacillati</taxon>
        <taxon>Bacillota</taxon>
        <taxon>Clostridia</taxon>
        <taxon>Eubacteriales</taxon>
        <taxon>Clostridiaceae</taxon>
        <taxon>Clostridium</taxon>
    </lineage>
</organism>
<dbReference type="NCBIfam" id="TIGR00054">
    <property type="entry name" value="RIP metalloprotease RseP"/>
    <property type="match status" value="1"/>
</dbReference>
<gene>
    <name evidence="14" type="primary">rseP</name>
    <name evidence="14" type="ORF">C7U56_00740</name>
</gene>
<dbReference type="GO" id="GO:0046872">
    <property type="term" value="F:metal ion binding"/>
    <property type="evidence" value="ECO:0007669"/>
    <property type="project" value="UniProtKB-KW"/>
</dbReference>
<dbReference type="GeneID" id="79839525"/>
<dbReference type="InterPro" id="IPR008915">
    <property type="entry name" value="Peptidase_M50"/>
</dbReference>
<evidence type="ECO:0000256" key="4">
    <source>
        <dbReference type="ARBA" id="ARBA00022670"/>
    </source>
</evidence>
<dbReference type="InterPro" id="IPR001478">
    <property type="entry name" value="PDZ"/>
</dbReference>
<accession>A0A2T3FTD9</accession>
<feature type="transmembrane region" description="Helical" evidence="11">
    <location>
        <begin position="350"/>
        <end position="368"/>
    </location>
</feature>
<feature type="domain" description="PDZ" evidence="13">
    <location>
        <begin position="138"/>
        <end position="206"/>
    </location>
</feature>
<dbReference type="PANTHER" id="PTHR42837:SF2">
    <property type="entry name" value="MEMBRANE METALLOPROTEASE ARASP2, CHLOROPLASTIC-RELATED"/>
    <property type="match status" value="1"/>
</dbReference>
<dbReference type="InterPro" id="IPR004387">
    <property type="entry name" value="Pept_M50_Zn"/>
</dbReference>
<comment type="similarity">
    <text evidence="3 11">Belongs to the peptidase M50B family.</text>
</comment>
<proteinExistence type="inferred from homology"/>
<dbReference type="Proteomes" id="UP000241048">
    <property type="component" value="Unassembled WGS sequence"/>
</dbReference>
<evidence type="ECO:0000256" key="12">
    <source>
        <dbReference type="SAM" id="MobiDB-lite"/>
    </source>
</evidence>
<dbReference type="GO" id="GO:0006508">
    <property type="term" value="P:proteolysis"/>
    <property type="evidence" value="ECO:0007669"/>
    <property type="project" value="UniProtKB-KW"/>
</dbReference>
<feature type="compositionally biased region" description="Polar residues" evidence="12">
    <location>
        <begin position="85"/>
        <end position="94"/>
    </location>
</feature>
<dbReference type="CDD" id="cd23081">
    <property type="entry name" value="cpPDZ_EcRseP-like"/>
    <property type="match status" value="1"/>
</dbReference>
<dbReference type="EMBL" id="PYLO01000001">
    <property type="protein sequence ID" value="PST38519.1"/>
    <property type="molecule type" value="Genomic_DNA"/>
</dbReference>
<keyword evidence="8 11" id="KW-1133">Transmembrane helix</keyword>
<dbReference type="SUPFAM" id="SSF50156">
    <property type="entry name" value="PDZ domain-like"/>
    <property type="match status" value="1"/>
</dbReference>
<keyword evidence="15" id="KW-1185">Reference proteome</keyword>
<protein>
    <recommendedName>
        <fullName evidence="11">Zinc metalloprotease</fullName>
        <ecNumber evidence="11">3.4.24.-</ecNumber>
    </recommendedName>
</protein>
<evidence type="ECO:0000256" key="3">
    <source>
        <dbReference type="ARBA" id="ARBA00007931"/>
    </source>
</evidence>
<feature type="region of interest" description="Disordered" evidence="12">
    <location>
        <begin position="76"/>
        <end position="96"/>
    </location>
</feature>
<evidence type="ECO:0000256" key="8">
    <source>
        <dbReference type="ARBA" id="ARBA00022989"/>
    </source>
</evidence>
<evidence type="ECO:0000256" key="11">
    <source>
        <dbReference type="RuleBase" id="RU362031"/>
    </source>
</evidence>
<dbReference type="Pfam" id="PF17820">
    <property type="entry name" value="PDZ_6"/>
    <property type="match status" value="1"/>
</dbReference>
<dbReference type="InterPro" id="IPR036034">
    <property type="entry name" value="PDZ_sf"/>
</dbReference>
<evidence type="ECO:0000256" key="10">
    <source>
        <dbReference type="ARBA" id="ARBA00023136"/>
    </source>
</evidence>
<reference evidence="14 15" key="1">
    <citation type="submission" date="2018-03" db="EMBL/GenBank/DDBJ databases">
        <title>Lachnoclostridium SNUG30386 gen.nov., sp.nov., isolated from human faeces.</title>
        <authorList>
            <person name="Seo B."/>
            <person name="Jeon K."/>
            <person name="Ko G."/>
        </authorList>
    </citation>
    <scope>NUCLEOTIDE SEQUENCE [LARGE SCALE GENOMIC DNA]</scope>
    <source>
        <strain evidence="14 15">SNUG30386</strain>
    </source>
</reference>
<dbReference type="AlphaFoldDB" id="A0A2T3FTD9"/>
<dbReference type="PANTHER" id="PTHR42837">
    <property type="entry name" value="REGULATOR OF SIGMA-E PROTEASE RSEP"/>
    <property type="match status" value="1"/>
</dbReference>
<evidence type="ECO:0000256" key="1">
    <source>
        <dbReference type="ARBA" id="ARBA00001947"/>
    </source>
</evidence>
<dbReference type="RefSeq" id="WP_106999777.1">
    <property type="nucleotide sequence ID" value="NZ_DBFBUD010000187.1"/>
</dbReference>
<name>A0A2T3FTD9_9CLOT</name>
<dbReference type="SMART" id="SM00228">
    <property type="entry name" value="PDZ"/>
    <property type="match status" value="1"/>
</dbReference>
<feature type="transmembrane region" description="Helical" evidence="11">
    <location>
        <begin position="293"/>
        <end position="314"/>
    </location>
</feature>
<evidence type="ECO:0000313" key="14">
    <source>
        <dbReference type="EMBL" id="PST38519.1"/>
    </source>
</evidence>
<evidence type="ECO:0000256" key="5">
    <source>
        <dbReference type="ARBA" id="ARBA00022692"/>
    </source>
</evidence>
<evidence type="ECO:0000259" key="13">
    <source>
        <dbReference type="SMART" id="SM00228"/>
    </source>
</evidence>
<keyword evidence="5 11" id="KW-0812">Transmembrane</keyword>
<sequence length="375" mass="41184">MVSLLAALIVFSLIVLFHEFGHFLLAKRGGICVVEFSLGMGPRLFSFVKGGTRYSLKLLPFGGSCMMLGEDEGYDAPDETEKGSSCDQNQSLTDGKTDRLLLPPGATGTYFNAVSAWTRFKVVVAGPVFNFILAWFCAFFVISCVGFDAASVVSVEDGYPAQEAGLQAGDTIERLNGTRTYLYRDVQTYLQFHPGKSVTVEYVRDGKSYTTQMVPRYSEEAGRYLIGISGGVYQKPASVIQTAQYSFYEVRYWIRVTFSSLGMILKRQVSSNDIAGPVRIVSMIGTTVKESQSYGLMIVLVNLANMCILLSANLGVMNLLPVPALDGGRLVFIILEMLRGKPVDPEKEGMVHMAGMAALMTLMLFVLFNDIRNLL</sequence>
<keyword evidence="11" id="KW-0479">Metal-binding</keyword>
<dbReference type="Pfam" id="PF02163">
    <property type="entry name" value="Peptidase_M50"/>
    <property type="match status" value="1"/>
</dbReference>